<evidence type="ECO:0000313" key="2">
    <source>
        <dbReference type="Proteomes" id="UP000001064"/>
    </source>
</evidence>
<gene>
    <name evidence="1" type="ORF">DICPUDRAFT_76963</name>
</gene>
<sequence>MEDETKIEKLFWQIYRNVTLNKKIFQSLVWDRNDNLNRDYYRYNFIENQIKFKYINSMEWMVKRGEFQLLLCKIKANEYISMVNKSSMGEFIQRFNKHVDNQILQELFNRFRGEEKYNKILIEVFNNKKDNLLGFCINNNFEHLFSYLVNKPLSIKITKDNLSSLILKESFIKIVIKLYIKNKNFGSIKKSKIKKIKENFQGSVVHKLIDYYCVLKEGESGNEDIEQKIDELEACEVTTTDTKLNSNALVEGFRDCKGCEVSLFAEAILKCDIGVFQFLLDSFPFIKLVKINKDLYDTLIDQSGNVFFTTGYSETSLLNALEFWIKQFKERDSTYKLLCNRMVDFYFGTFIGLKDAKIESLIKYYKLLAANGLKSRHITYHSFHYLRLKSIRLFKYLMQRPYFYRIRIRYTHSIKSFPNIDTHIPDSNQYIYEGDYREIVRCVEAGDSCDLNIKIAKITDFSNFQECENDGYENLKEKVYDFRRYFKPSKYTIDFIMDTSEDQLLESLREDVSYKPTEKMAYSYPRYQSISHLHDFKFYLETNRQDIFFTQLKLLQGRKSIDSLISIYQFLIDGDEIYQEEEDCVNDRNLPHKPQWAIQNYGLSLVAMIIRAMDIHSIDAIIEICSEIQKDLIKRFYYESIKESRLDVLDHIVSKYYNKENLIIHIEYLNIDLFQNSNPKNIPPLNNHHFIINYLKEKNILLFKTKKIKNKY</sequence>
<keyword evidence="2" id="KW-1185">Reference proteome</keyword>
<dbReference type="EMBL" id="GL871000">
    <property type="protein sequence ID" value="EGC37424.1"/>
    <property type="molecule type" value="Genomic_DNA"/>
</dbReference>
<accession>F0ZF70</accession>
<evidence type="ECO:0000313" key="1">
    <source>
        <dbReference type="EMBL" id="EGC37424.1"/>
    </source>
</evidence>
<dbReference type="Proteomes" id="UP000001064">
    <property type="component" value="Unassembled WGS sequence"/>
</dbReference>
<dbReference type="PANTHER" id="PTHR32142:SF64">
    <property type="entry name" value="ANKYRIN REPEAT-CONTAINING PROTEIN-RELATED"/>
    <property type="match status" value="1"/>
</dbReference>
<dbReference type="VEuPathDB" id="AmoebaDB:DICPUDRAFT_76963"/>
<dbReference type="GeneID" id="10499948"/>
<dbReference type="AlphaFoldDB" id="F0ZF70"/>
<protein>
    <submittedName>
        <fullName evidence="1">Uncharacterized protein</fullName>
    </submittedName>
</protein>
<dbReference type="KEGG" id="dpp:DICPUDRAFT_76963"/>
<reference evidence="2" key="1">
    <citation type="journal article" date="2011" name="Genome Biol.">
        <title>Comparative genomics of the social amoebae Dictyostelium discoideum and Dictyostelium purpureum.</title>
        <authorList>
            <consortium name="US DOE Joint Genome Institute (JGI-PGF)"/>
            <person name="Sucgang R."/>
            <person name="Kuo A."/>
            <person name="Tian X."/>
            <person name="Salerno W."/>
            <person name="Parikh A."/>
            <person name="Feasley C.L."/>
            <person name="Dalin E."/>
            <person name="Tu H."/>
            <person name="Huang E."/>
            <person name="Barry K."/>
            <person name="Lindquist E."/>
            <person name="Shapiro H."/>
            <person name="Bruce D."/>
            <person name="Schmutz J."/>
            <person name="Salamov A."/>
            <person name="Fey P."/>
            <person name="Gaudet P."/>
            <person name="Anjard C."/>
            <person name="Babu M.M."/>
            <person name="Basu S."/>
            <person name="Bushmanova Y."/>
            <person name="van der Wel H."/>
            <person name="Katoh-Kurasawa M."/>
            <person name="Dinh C."/>
            <person name="Coutinho P.M."/>
            <person name="Saito T."/>
            <person name="Elias M."/>
            <person name="Schaap P."/>
            <person name="Kay R.R."/>
            <person name="Henrissat B."/>
            <person name="Eichinger L."/>
            <person name="Rivero F."/>
            <person name="Putnam N.H."/>
            <person name="West C.M."/>
            <person name="Loomis W.F."/>
            <person name="Chisholm R.L."/>
            <person name="Shaulsky G."/>
            <person name="Strassmann J.E."/>
            <person name="Queller D.C."/>
            <person name="Kuspa A."/>
            <person name="Grigoriev I.V."/>
        </authorList>
    </citation>
    <scope>NUCLEOTIDE SEQUENCE [LARGE SCALE GENOMIC DNA]</scope>
    <source>
        <strain evidence="2">QSDP1</strain>
    </source>
</reference>
<proteinExistence type="predicted"/>
<dbReference type="PANTHER" id="PTHR32142">
    <property type="entry name" value="B BOX-TYPE DOMAIN-CONTAINING PROTEIN-RELATED"/>
    <property type="match status" value="1"/>
</dbReference>
<dbReference type="eggNOG" id="ENOG502RI3I">
    <property type="taxonomic scope" value="Eukaryota"/>
</dbReference>
<dbReference type="OrthoDB" id="24172at2759"/>
<dbReference type="InParanoid" id="F0ZF70"/>
<dbReference type="FunCoup" id="F0ZF70">
    <property type="interactions" value="937"/>
</dbReference>
<dbReference type="RefSeq" id="XP_003286077.1">
    <property type="nucleotide sequence ID" value="XM_003286029.1"/>
</dbReference>
<name>F0ZF70_DICPU</name>
<dbReference type="OMA" id="YHSFHYL"/>
<organism evidence="1 2">
    <name type="scientific">Dictyostelium purpureum</name>
    <name type="common">Slime mold</name>
    <dbReference type="NCBI Taxonomy" id="5786"/>
    <lineage>
        <taxon>Eukaryota</taxon>
        <taxon>Amoebozoa</taxon>
        <taxon>Evosea</taxon>
        <taxon>Eumycetozoa</taxon>
        <taxon>Dictyostelia</taxon>
        <taxon>Dictyosteliales</taxon>
        <taxon>Dictyosteliaceae</taxon>
        <taxon>Dictyostelium</taxon>
    </lineage>
</organism>